<dbReference type="Pfam" id="PF09605">
    <property type="entry name" value="Trep_Strep"/>
    <property type="match status" value="1"/>
</dbReference>
<dbReference type="EMBL" id="LAKJ01000002">
    <property type="protein sequence ID" value="KKI65462.1"/>
    <property type="molecule type" value="Genomic_DNA"/>
</dbReference>
<evidence type="ECO:0000256" key="1">
    <source>
        <dbReference type="SAM" id="Phobius"/>
    </source>
</evidence>
<feature type="transmembrane region" description="Helical" evidence="1">
    <location>
        <begin position="114"/>
        <end position="133"/>
    </location>
</feature>
<organism evidence="2 3">
    <name type="scientific">Staphylococcus cohnii subsp. cohnii</name>
    <dbReference type="NCBI Taxonomy" id="74704"/>
    <lineage>
        <taxon>Bacteria</taxon>
        <taxon>Bacillati</taxon>
        <taxon>Bacillota</taxon>
        <taxon>Bacilli</taxon>
        <taxon>Bacillales</taxon>
        <taxon>Staphylococcaceae</taxon>
        <taxon>Staphylococcus</taxon>
        <taxon>Staphylococcus cohnii species complex</taxon>
    </lineage>
</organism>
<dbReference type="RefSeq" id="WP_019470035.1">
    <property type="nucleotide sequence ID" value="NZ_BKAS01000001.1"/>
</dbReference>
<keyword evidence="1" id="KW-0472">Membrane</keyword>
<proteinExistence type="predicted"/>
<dbReference type="PATRIC" id="fig|74704.6.peg.1454"/>
<comment type="caution">
    <text evidence="2">The sequence shown here is derived from an EMBL/GenBank/DDBJ whole genome shotgun (WGS) entry which is preliminary data.</text>
</comment>
<sequence length="194" mass="21817">MNNSKIEVKDLINIGLFTAIYFIFIAPPGILGIIPIFMLLLPAMVGLIGGIPILLLISKVQKFGALTICGTIVSLILAIMGHPWIALIFSIPVILIADGLMAMKHYKSWKYNCLGYMLFSFWPIGTFIPFYFMRNSYLSFIQDKYGIEYEKTVATLFSVEMIPVIIITTIIGAWIGVYIAKLILKKHFKRTGMI</sequence>
<name>A0A0M2NZR3_STACC</name>
<reference evidence="2 3" key="1">
    <citation type="submission" date="2015-03" db="EMBL/GenBank/DDBJ databases">
        <title>Genome Assembly of Staphylococcus cohnii subsp. cohnii strain G22B2.</title>
        <authorList>
            <person name="Nair G."/>
            <person name="Kaur G."/>
            <person name="Khatri I."/>
            <person name="Singh N.K."/>
            <person name="Sathyabama S."/>
            <person name="Maurya S.K."/>
            <person name="Subramanian S."/>
            <person name="Agrewala J.N."/>
            <person name="Mayilraj S."/>
        </authorList>
    </citation>
    <scope>NUCLEOTIDE SEQUENCE [LARGE SCALE GENOMIC DNA]</scope>
    <source>
        <strain evidence="2 3">G22B2</strain>
    </source>
</reference>
<evidence type="ECO:0000313" key="2">
    <source>
        <dbReference type="EMBL" id="KKI65462.1"/>
    </source>
</evidence>
<evidence type="ECO:0000313" key="3">
    <source>
        <dbReference type="Proteomes" id="UP000034455"/>
    </source>
</evidence>
<protein>
    <submittedName>
        <fullName evidence="2">Putative ECF transporter</fullName>
    </submittedName>
</protein>
<keyword evidence="1" id="KW-0812">Transmembrane</keyword>
<accession>A0A0M2NZR3</accession>
<dbReference type="GeneID" id="58096587"/>
<dbReference type="AlphaFoldDB" id="A0A0M2NZR3"/>
<dbReference type="InterPro" id="IPR011733">
    <property type="entry name" value="CHP02185_IM"/>
</dbReference>
<feature type="transmembrane region" description="Helical" evidence="1">
    <location>
        <begin position="85"/>
        <end position="102"/>
    </location>
</feature>
<dbReference type="NCBIfam" id="TIGR02185">
    <property type="entry name" value="Trep_Strep"/>
    <property type="match status" value="1"/>
</dbReference>
<feature type="transmembrane region" description="Helical" evidence="1">
    <location>
        <begin position="153"/>
        <end position="180"/>
    </location>
</feature>
<feature type="transmembrane region" description="Helical" evidence="1">
    <location>
        <begin position="36"/>
        <end position="56"/>
    </location>
</feature>
<keyword evidence="1" id="KW-1133">Transmembrane helix</keyword>
<feature type="transmembrane region" description="Helical" evidence="1">
    <location>
        <begin position="63"/>
        <end position="79"/>
    </location>
</feature>
<gene>
    <name evidence="2" type="ORF">UF66_1419</name>
</gene>
<feature type="transmembrane region" description="Helical" evidence="1">
    <location>
        <begin position="12"/>
        <end position="30"/>
    </location>
</feature>
<dbReference type="Proteomes" id="UP000034455">
    <property type="component" value="Unassembled WGS sequence"/>
</dbReference>